<comment type="caution">
    <text evidence="1">The sequence shown here is derived from an EMBL/GenBank/DDBJ whole genome shotgun (WGS) entry which is preliminary data.</text>
</comment>
<evidence type="ECO:0000313" key="2">
    <source>
        <dbReference type="Proteomes" id="UP001180531"/>
    </source>
</evidence>
<dbReference type="Proteomes" id="UP001180531">
    <property type="component" value="Unassembled WGS sequence"/>
</dbReference>
<sequence>MTDGGAPAVPDERRVLLVDSPAGPRAAPLARLAVALRAGGRGAEITRDAGAVDAAELRAYGAVVFAPGTGEAERAQVRAACAAAGCGAVFVEDPAPLPPVLLAQVEQALWRGPVDGLRLARLTVVGGQARLEVTEACRVRVTGYRPGPLGRVRARELFDGRVGPGGRRVGVPVPWGMYVVARCGAEVLVARVSPQGAPPHRTG</sequence>
<dbReference type="EMBL" id="JAVRFI010000004">
    <property type="protein sequence ID" value="MDT0449166.1"/>
    <property type="molecule type" value="Genomic_DNA"/>
</dbReference>
<protein>
    <submittedName>
        <fullName evidence="1">Uncharacterized protein</fullName>
    </submittedName>
</protein>
<name>A0ABU2SJL9_9ACTN</name>
<accession>A0ABU2SJL9</accession>
<reference evidence="1" key="1">
    <citation type="submission" date="2024-05" db="EMBL/GenBank/DDBJ databases">
        <title>30 novel species of actinomycetes from the DSMZ collection.</title>
        <authorList>
            <person name="Nouioui I."/>
        </authorList>
    </citation>
    <scope>NUCLEOTIDE SEQUENCE</scope>
    <source>
        <strain evidence="1">DSM 40473</strain>
    </source>
</reference>
<organism evidence="1 2">
    <name type="scientific">Streptomyces hesseae</name>
    <dbReference type="NCBI Taxonomy" id="3075519"/>
    <lineage>
        <taxon>Bacteria</taxon>
        <taxon>Bacillati</taxon>
        <taxon>Actinomycetota</taxon>
        <taxon>Actinomycetes</taxon>
        <taxon>Kitasatosporales</taxon>
        <taxon>Streptomycetaceae</taxon>
        <taxon>Streptomyces</taxon>
    </lineage>
</organism>
<evidence type="ECO:0000313" key="1">
    <source>
        <dbReference type="EMBL" id="MDT0449166.1"/>
    </source>
</evidence>
<proteinExistence type="predicted"/>
<gene>
    <name evidence="1" type="ORF">RM609_08750</name>
</gene>
<keyword evidence="2" id="KW-1185">Reference proteome</keyword>
<dbReference type="RefSeq" id="WP_311609344.1">
    <property type="nucleotide sequence ID" value="NZ_JAVRFI010000004.1"/>
</dbReference>